<dbReference type="PANTHER" id="PTHR43434:SF16">
    <property type="entry name" value="BLL8046 PROTEIN"/>
    <property type="match status" value="1"/>
</dbReference>
<dbReference type="RefSeq" id="WP_284303488.1">
    <property type="nucleotide sequence ID" value="NZ_BSUO01000001.1"/>
</dbReference>
<dbReference type="InterPro" id="IPR023198">
    <property type="entry name" value="PGP-like_dom2"/>
</dbReference>
<dbReference type="SFLD" id="SFLDS00003">
    <property type="entry name" value="Haloacid_Dehalogenase"/>
    <property type="match status" value="1"/>
</dbReference>
<gene>
    <name evidence="1" type="ORF">GCM10025883_16580</name>
</gene>
<dbReference type="Pfam" id="PF13419">
    <property type="entry name" value="HAD_2"/>
    <property type="match status" value="1"/>
</dbReference>
<evidence type="ECO:0000313" key="2">
    <source>
        <dbReference type="Proteomes" id="UP001157126"/>
    </source>
</evidence>
<dbReference type="InterPro" id="IPR050155">
    <property type="entry name" value="HAD-like_hydrolase_sf"/>
</dbReference>
<evidence type="ECO:0000313" key="1">
    <source>
        <dbReference type="EMBL" id="GMA39613.1"/>
    </source>
</evidence>
<organism evidence="1 2">
    <name type="scientific">Mobilicoccus caccae</name>
    <dbReference type="NCBI Taxonomy" id="1859295"/>
    <lineage>
        <taxon>Bacteria</taxon>
        <taxon>Bacillati</taxon>
        <taxon>Actinomycetota</taxon>
        <taxon>Actinomycetes</taxon>
        <taxon>Micrococcales</taxon>
        <taxon>Dermatophilaceae</taxon>
        <taxon>Mobilicoccus</taxon>
    </lineage>
</organism>
<dbReference type="NCBIfam" id="TIGR01509">
    <property type="entry name" value="HAD-SF-IA-v3"/>
    <property type="match status" value="1"/>
</dbReference>
<protein>
    <submittedName>
        <fullName evidence="1">Haloacid dehalogenase</fullName>
    </submittedName>
</protein>
<keyword evidence="2" id="KW-1185">Reference proteome</keyword>
<dbReference type="InterPro" id="IPR041492">
    <property type="entry name" value="HAD_2"/>
</dbReference>
<dbReference type="PANTHER" id="PTHR43434">
    <property type="entry name" value="PHOSPHOGLYCOLATE PHOSPHATASE"/>
    <property type="match status" value="1"/>
</dbReference>
<comment type="caution">
    <text evidence="1">The sequence shown here is derived from an EMBL/GenBank/DDBJ whole genome shotgun (WGS) entry which is preliminary data.</text>
</comment>
<dbReference type="Gene3D" id="3.40.50.1000">
    <property type="entry name" value="HAD superfamily/HAD-like"/>
    <property type="match status" value="1"/>
</dbReference>
<dbReference type="Gene3D" id="1.10.150.240">
    <property type="entry name" value="Putative phosphatase, domain 2"/>
    <property type="match status" value="1"/>
</dbReference>
<dbReference type="SFLD" id="SFLDG01129">
    <property type="entry name" value="C1.5:_HAD__Beta-PGM__Phosphata"/>
    <property type="match status" value="1"/>
</dbReference>
<dbReference type="InterPro" id="IPR006439">
    <property type="entry name" value="HAD-SF_hydro_IA"/>
</dbReference>
<sequence>MAGKPGVVFDVDGTLLDTNYLHTVAWTRALRSHGYDEVTMEHVHGAIGIASAGLVEHVTGGQDEAVTDAHSQEYEAFQDDVRAFPRAADLMRACHGLGLLVVIATSGKEKDLDWMLPAIGIEDDIVEAASTSSDVDSAKPAPDLMQVAMDTSDLDPDRTVAIGDTVWDVQAAARAGIRCIALTCGGIGEAALRDAGAVEVWRDPADLLAHLDDSVLADLARSGADD</sequence>
<reference evidence="2" key="1">
    <citation type="journal article" date="2019" name="Int. J. Syst. Evol. Microbiol.">
        <title>The Global Catalogue of Microorganisms (GCM) 10K type strain sequencing project: providing services to taxonomists for standard genome sequencing and annotation.</title>
        <authorList>
            <consortium name="The Broad Institute Genomics Platform"/>
            <consortium name="The Broad Institute Genome Sequencing Center for Infectious Disease"/>
            <person name="Wu L."/>
            <person name="Ma J."/>
        </authorList>
    </citation>
    <scope>NUCLEOTIDE SEQUENCE [LARGE SCALE GENOMIC DNA]</scope>
    <source>
        <strain evidence="2">NBRC 113072</strain>
    </source>
</reference>
<name>A0ABQ6IQR3_9MICO</name>
<dbReference type="Proteomes" id="UP001157126">
    <property type="component" value="Unassembled WGS sequence"/>
</dbReference>
<dbReference type="InterPro" id="IPR036412">
    <property type="entry name" value="HAD-like_sf"/>
</dbReference>
<accession>A0ABQ6IQR3</accession>
<dbReference type="SUPFAM" id="SSF56784">
    <property type="entry name" value="HAD-like"/>
    <property type="match status" value="1"/>
</dbReference>
<dbReference type="InterPro" id="IPR023214">
    <property type="entry name" value="HAD_sf"/>
</dbReference>
<dbReference type="EMBL" id="BSUO01000001">
    <property type="protein sequence ID" value="GMA39613.1"/>
    <property type="molecule type" value="Genomic_DNA"/>
</dbReference>
<proteinExistence type="predicted"/>